<evidence type="ECO:0000313" key="1">
    <source>
        <dbReference type="EMBL" id="PIR88696.1"/>
    </source>
</evidence>
<accession>A0A2H0USR1</accession>
<dbReference type="EMBL" id="PFBB01000010">
    <property type="protein sequence ID" value="PIR88696.1"/>
    <property type="molecule type" value="Genomic_DNA"/>
</dbReference>
<comment type="caution">
    <text evidence="1">The sequence shown here is derived from an EMBL/GenBank/DDBJ whole genome shotgun (WGS) entry which is preliminary data.</text>
</comment>
<gene>
    <name evidence="1" type="ORF">COU09_00755</name>
</gene>
<dbReference type="AlphaFoldDB" id="A0A2H0USR1"/>
<sequence>MTTLETVLLGIDCVLLSLIIIRSRVPKKIEEETQRVKQNFHNFIERLEEFHREMSSQLSESKRELAAYQEFLRIHYWGRVYFDHSTGRLEVINVNPDEDFGDIPSYLPPDVS</sequence>
<organism evidence="1 2">
    <name type="scientific">Candidatus Harrisonbacteria bacterium CG10_big_fil_rev_8_21_14_0_10_44_23</name>
    <dbReference type="NCBI Taxonomy" id="1974585"/>
    <lineage>
        <taxon>Bacteria</taxon>
        <taxon>Candidatus Harrisoniibacteriota</taxon>
    </lineage>
</organism>
<protein>
    <submittedName>
        <fullName evidence="1">Uncharacterized protein</fullName>
    </submittedName>
</protein>
<reference evidence="2" key="1">
    <citation type="submission" date="2017-09" db="EMBL/GenBank/DDBJ databases">
        <title>Depth-based differentiation of microbial function through sediment-hosted aquifers and enrichment of novel symbionts in the deep terrestrial subsurface.</title>
        <authorList>
            <person name="Probst A.J."/>
            <person name="Ladd B."/>
            <person name="Jarett J.K."/>
            <person name="Geller-Mcgrath D.E."/>
            <person name="Sieber C.M.K."/>
            <person name="Emerson J.B."/>
            <person name="Anantharaman K."/>
            <person name="Thomas B.C."/>
            <person name="Malmstrom R."/>
            <person name="Stieglmeier M."/>
            <person name="Klingl A."/>
            <person name="Woyke T."/>
            <person name="Ryan C.M."/>
            <person name="Banfield J.F."/>
        </authorList>
    </citation>
    <scope>NUCLEOTIDE SEQUENCE [LARGE SCALE GENOMIC DNA]</scope>
</reference>
<dbReference type="Proteomes" id="UP000229615">
    <property type="component" value="Unassembled WGS sequence"/>
</dbReference>
<name>A0A2H0USR1_9BACT</name>
<proteinExistence type="predicted"/>
<evidence type="ECO:0000313" key="2">
    <source>
        <dbReference type="Proteomes" id="UP000229615"/>
    </source>
</evidence>